<keyword evidence="2" id="KW-0472">Membrane</keyword>
<organism evidence="3 4">
    <name type="scientific">Actinopolyspora xinjiangensis</name>
    <dbReference type="NCBI Taxonomy" id="405564"/>
    <lineage>
        <taxon>Bacteria</taxon>
        <taxon>Bacillati</taxon>
        <taxon>Actinomycetota</taxon>
        <taxon>Actinomycetes</taxon>
        <taxon>Actinopolysporales</taxon>
        <taxon>Actinopolysporaceae</taxon>
        <taxon>Actinopolyspora</taxon>
    </lineage>
</organism>
<feature type="transmembrane region" description="Helical" evidence="2">
    <location>
        <begin position="42"/>
        <end position="61"/>
    </location>
</feature>
<evidence type="ECO:0000256" key="1">
    <source>
        <dbReference type="SAM" id="MobiDB-lite"/>
    </source>
</evidence>
<protein>
    <submittedName>
        <fullName evidence="3">Uncharacterized protein</fullName>
    </submittedName>
</protein>
<keyword evidence="4" id="KW-1185">Reference proteome</keyword>
<reference evidence="4" key="1">
    <citation type="submission" date="2016-10" db="EMBL/GenBank/DDBJ databases">
        <authorList>
            <person name="Varghese N."/>
            <person name="Submissions S."/>
        </authorList>
    </citation>
    <scope>NUCLEOTIDE SEQUENCE [LARGE SCALE GENOMIC DNA]</scope>
    <source>
        <strain evidence="4">DSM 46732</strain>
    </source>
</reference>
<dbReference type="AlphaFoldDB" id="A0A1H0UMS6"/>
<feature type="compositionally biased region" description="Polar residues" evidence="1">
    <location>
        <begin position="12"/>
        <end position="25"/>
    </location>
</feature>
<evidence type="ECO:0000256" key="2">
    <source>
        <dbReference type="SAM" id="Phobius"/>
    </source>
</evidence>
<feature type="region of interest" description="Disordered" evidence="1">
    <location>
        <begin position="1"/>
        <end position="25"/>
    </location>
</feature>
<keyword evidence="2" id="KW-1133">Transmembrane helix</keyword>
<feature type="transmembrane region" description="Helical" evidence="2">
    <location>
        <begin position="67"/>
        <end position="85"/>
    </location>
</feature>
<evidence type="ECO:0000313" key="3">
    <source>
        <dbReference type="EMBL" id="SDP67632.1"/>
    </source>
</evidence>
<feature type="compositionally biased region" description="Basic residues" evidence="1">
    <location>
        <begin position="1"/>
        <end position="11"/>
    </location>
</feature>
<feature type="transmembrane region" description="Helical" evidence="2">
    <location>
        <begin position="137"/>
        <end position="157"/>
    </location>
</feature>
<proteinExistence type="predicted"/>
<name>A0A1H0UMS6_9ACTN</name>
<keyword evidence="2" id="KW-0812">Transmembrane</keyword>
<accession>A0A1H0UMS6</accession>
<sequence length="161" mass="16611">MPGVMSRRKGSRVTNLPNARSSGTLSGVSGYDARLWRVLDRALLVLAVGTVALLIAVGGSSRRADSLLGLLILAAAVLPVAVTVVRLPAHARARLPELPRRRRLLTITALLGACAAVCVALWSLFNIVAPGTSAPLALAVPALAVAGIATAGSRVLGRRTR</sequence>
<evidence type="ECO:0000313" key="4">
    <source>
        <dbReference type="Proteomes" id="UP000199497"/>
    </source>
</evidence>
<dbReference type="EMBL" id="FNJR01000007">
    <property type="protein sequence ID" value="SDP67632.1"/>
    <property type="molecule type" value="Genomic_DNA"/>
</dbReference>
<dbReference type="Proteomes" id="UP000199497">
    <property type="component" value="Unassembled WGS sequence"/>
</dbReference>
<gene>
    <name evidence="3" type="ORF">SAMN04487905_10734</name>
</gene>
<feature type="transmembrane region" description="Helical" evidence="2">
    <location>
        <begin position="105"/>
        <end position="125"/>
    </location>
</feature>